<keyword evidence="11 13" id="KW-0012">Acyltransferase</keyword>
<keyword evidence="8 13" id="KW-0808">Transferase</keyword>
<dbReference type="InterPro" id="IPR045304">
    <property type="entry name" value="LbH_SAT"/>
</dbReference>
<evidence type="ECO:0000256" key="4">
    <source>
        <dbReference type="ARBA" id="ARBA00013266"/>
    </source>
</evidence>
<dbReference type="GO" id="GO:0006535">
    <property type="term" value="P:cysteine biosynthetic process from serine"/>
    <property type="evidence" value="ECO:0007669"/>
    <property type="project" value="InterPro"/>
</dbReference>
<keyword evidence="10" id="KW-0198">Cysteine biosynthesis</keyword>
<reference evidence="14 15" key="1">
    <citation type="submission" date="2020-07" db="EMBL/GenBank/DDBJ databases">
        <authorList>
            <person name="Criscuolo A."/>
        </authorList>
    </citation>
    <scope>NUCLEOTIDE SEQUENCE [LARGE SCALE GENOMIC DNA]</scope>
    <source>
        <strain evidence="14">CIP111649</strain>
    </source>
</reference>
<evidence type="ECO:0000313" key="15">
    <source>
        <dbReference type="Proteomes" id="UP000589351"/>
    </source>
</evidence>
<keyword evidence="15" id="KW-1185">Reference proteome</keyword>
<protein>
    <recommendedName>
        <fullName evidence="5 13">Serine acetyltransferase</fullName>
        <ecNumber evidence="4 13">2.3.1.30</ecNumber>
    </recommendedName>
</protein>
<dbReference type="GO" id="GO:0009001">
    <property type="term" value="F:serine O-acetyltransferase activity"/>
    <property type="evidence" value="ECO:0007669"/>
    <property type="project" value="UniProtKB-EC"/>
</dbReference>
<evidence type="ECO:0000256" key="7">
    <source>
        <dbReference type="ARBA" id="ARBA00022605"/>
    </source>
</evidence>
<comment type="caution">
    <text evidence="14">The sequence shown here is derived from an EMBL/GenBank/DDBJ whole genome shotgun (WGS) entry which is preliminary data.</text>
</comment>
<dbReference type="InterPro" id="IPR001451">
    <property type="entry name" value="Hexapep"/>
</dbReference>
<dbReference type="PROSITE" id="PS00101">
    <property type="entry name" value="HEXAPEP_TRANSFERASES"/>
    <property type="match status" value="1"/>
</dbReference>
<comment type="catalytic activity">
    <reaction evidence="12 13">
        <text>L-serine + acetyl-CoA = O-acetyl-L-serine + CoA</text>
        <dbReference type="Rhea" id="RHEA:24560"/>
        <dbReference type="ChEBI" id="CHEBI:33384"/>
        <dbReference type="ChEBI" id="CHEBI:57287"/>
        <dbReference type="ChEBI" id="CHEBI:57288"/>
        <dbReference type="ChEBI" id="CHEBI:58340"/>
        <dbReference type="EC" id="2.3.1.30"/>
    </reaction>
</comment>
<keyword evidence="7" id="KW-0028">Amino-acid biosynthesis</keyword>
<dbReference type="FunFam" id="1.10.3130.10:FF:000003">
    <property type="entry name" value="Serine acetyltransferase"/>
    <property type="match status" value="1"/>
</dbReference>
<dbReference type="CDD" id="cd03354">
    <property type="entry name" value="LbH_SAT"/>
    <property type="match status" value="1"/>
</dbReference>
<dbReference type="Pfam" id="PF00132">
    <property type="entry name" value="Hexapep"/>
    <property type="match status" value="1"/>
</dbReference>
<gene>
    <name evidence="14" type="primary">cysE</name>
    <name evidence="14" type="ORF">JEODO184_00701</name>
</gene>
<dbReference type="InterPro" id="IPR042122">
    <property type="entry name" value="Ser_AcTrfase_N_sf"/>
</dbReference>
<keyword evidence="6" id="KW-0963">Cytoplasm</keyword>
<dbReference type="InterPro" id="IPR011004">
    <property type="entry name" value="Trimer_LpxA-like_sf"/>
</dbReference>
<evidence type="ECO:0000256" key="12">
    <source>
        <dbReference type="ARBA" id="ARBA00049486"/>
    </source>
</evidence>
<dbReference type="FunFam" id="2.160.10.10:FF:000007">
    <property type="entry name" value="Serine acetyltransferase"/>
    <property type="match status" value="1"/>
</dbReference>
<dbReference type="NCBIfam" id="NF041874">
    <property type="entry name" value="EPS_EpsC"/>
    <property type="match status" value="1"/>
</dbReference>
<dbReference type="EMBL" id="CAJEWD010000004">
    <property type="protein sequence ID" value="CAD2074417.1"/>
    <property type="molecule type" value="Genomic_DNA"/>
</dbReference>
<evidence type="ECO:0000256" key="11">
    <source>
        <dbReference type="ARBA" id="ARBA00023315"/>
    </source>
</evidence>
<comment type="similarity">
    <text evidence="3 13">Belongs to the transferase hexapeptide repeat family.</text>
</comment>
<dbReference type="Gene3D" id="1.10.3130.10">
    <property type="entry name" value="serine acetyltransferase, domain 1"/>
    <property type="match status" value="1"/>
</dbReference>
<dbReference type="SUPFAM" id="SSF51161">
    <property type="entry name" value="Trimeric LpxA-like enzymes"/>
    <property type="match status" value="1"/>
</dbReference>
<dbReference type="InterPro" id="IPR005881">
    <property type="entry name" value="Ser_O-AcTrfase"/>
</dbReference>
<dbReference type="RefSeq" id="WP_185125234.1">
    <property type="nucleotide sequence ID" value="NZ_CAJEWD010000004.1"/>
</dbReference>
<accession>A0A6V7RA98</accession>
<evidence type="ECO:0000256" key="13">
    <source>
        <dbReference type="PIRNR" id="PIRNR000441"/>
    </source>
</evidence>
<evidence type="ECO:0000256" key="3">
    <source>
        <dbReference type="ARBA" id="ARBA00007274"/>
    </source>
</evidence>
<evidence type="ECO:0000256" key="10">
    <source>
        <dbReference type="ARBA" id="ARBA00023192"/>
    </source>
</evidence>
<dbReference type="NCBIfam" id="TIGR01172">
    <property type="entry name" value="cysE"/>
    <property type="match status" value="1"/>
</dbReference>
<organism evidence="14 15">
    <name type="scientific">Jeotgalicoccus meleagridis</name>
    <dbReference type="NCBI Taxonomy" id="2759181"/>
    <lineage>
        <taxon>Bacteria</taxon>
        <taxon>Bacillati</taxon>
        <taxon>Bacillota</taxon>
        <taxon>Bacilli</taxon>
        <taxon>Bacillales</taxon>
        <taxon>Staphylococcaceae</taxon>
        <taxon>Jeotgalicoccus</taxon>
    </lineage>
</organism>
<dbReference type="GO" id="GO:0005737">
    <property type="term" value="C:cytoplasm"/>
    <property type="evidence" value="ECO:0007669"/>
    <property type="project" value="UniProtKB-SubCell"/>
</dbReference>
<keyword evidence="9" id="KW-0677">Repeat</keyword>
<comment type="pathway">
    <text evidence="2">Amino-acid biosynthesis; L-cysteine biosynthesis; L-cysteine from L-serine: step 1/2.</text>
</comment>
<dbReference type="EC" id="2.3.1.30" evidence="4 13"/>
<evidence type="ECO:0000256" key="8">
    <source>
        <dbReference type="ARBA" id="ARBA00022679"/>
    </source>
</evidence>
<evidence type="ECO:0000256" key="6">
    <source>
        <dbReference type="ARBA" id="ARBA00022490"/>
    </source>
</evidence>
<evidence type="ECO:0000256" key="2">
    <source>
        <dbReference type="ARBA" id="ARBA00004876"/>
    </source>
</evidence>
<dbReference type="InterPro" id="IPR018357">
    <property type="entry name" value="Hexapep_transf_CS"/>
</dbReference>
<comment type="subcellular location">
    <subcellularLocation>
        <location evidence="1">Cytoplasm</location>
    </subcellularLocation>
</comment>
<evidence type="ECO:0000256" key="5">
    <source>
        <dbReference type="ARBA" id="ARBA00018522"/>
    </source>
</evidence>
<dbReference type="UniPathway" id="UPA00136">
    <property type="reaction ID" value="UER00199"/>
</dbReference>
<dbReference type="InterPro" id="IPR053376">
    <property type="entry name" value="Serine_acetyltransferase"/>
</dbReference>
<dbReference type="PANTHER" id="PTHR42811">
    <property type="entry name" value="SERINE ACETYLTRANSFERASE"/>
    <property type="match status" value="1"/>
</dbReference>
<dbReference type="Gene3D" id="2.160.10.10">
    <property type="entry name" value="Hexapeptide repeat proteins"/>
    <property type="match status" value="1"/>
</dbReference>
<dbReference type="Proteomes" id="UP000589351">
    <property type="component" value="Unassembled WGS sequence"/>
</dbReference>
<proteinExistence type="inferred from homology"/>
<evidence type="ECO:0000313" key="14">
    <source>
        <dbReference type="EMBL" id="CAD2074417.1"/>
    </source>
</evidence>
<evidence type="ECO:0000256" key="9">
    <source>
        <dbReference type="ARBA" id="ARBA00022737"/>
    </source>
</evidence>
<dbReference type="PIRSF" id="PIRSF000441">
    <property type="entry name" value="CysE"/>
    <property type="match status" value="1"/>
</dbReference>
<evidence type="ECO:0000256" key="1">
    <source>
        <dbReference type="ARBA" id="ARBA00004496"/>
    </source>
</evidence>
<sequence length="218" mass="24312">MFQRMKDDLDMVLELDPAAKNRFEVLLTYSGIHAVWAHLVAHWFYKKDLKLIARIISQVMRFLTGIEIHPGANIGRRLFIDHGMGVVIGETCNIGNNVTIYQGVTLGGTGKEDHKRHPDIDDNVLIAAGAKVLGNIRIGESSNVGANSVVLKNVPAHSTVVGIPGHVVKQHGQRVRKHNNFDHRDLPDPLFEKLLELEKEVNNFRREVGSEVKDGSHI</sequence>
<dbReference type="AlphaFoldDB" id="A0A6V7RA98"/>
<name>A0A6V7RA98_9STAP</name>